<keyword evidence="4" id="KW-0479">Metal-binding</keyword>
<dbReference type="SMART" id="SM00355">
    <property type="entry name" value="ZnF_C2H2"/>
    <property type="match status" value="3"/>
</dbReference>
<keyword evidence="4" id="KW-0863">Zinc-finger</keyword>
<evidence type="ECO:0000256" key="6">
    <source>
        <dbReference type="SAM" id="MobiDB-lite"/>
    </source>
</evidence>
<keyword evidence="2 5" id="KW-0371">Homeobox</keyword>
<keyword evidence="1 5" id="KW-0238">DNA-binding</keyword>
<name>A0AAN6S508_9PEZI</name>
<dbReference type="GO" id="GO:0003677">
    <property type="term" value="F:DNA binding"/>
    <property type="evidence" value="ECO:0007669"/>
    <property type="project" value="UniProtKB-UniRule"/>
</dbReference>
<evidence type="ECO:0000259" key="8">
    <source>
        <dbReference type="PROSITE" id="PS50157"/>
    </source>
</evidence>
<accession>A0AAN6S508</accession>
<dbReference type="PROSITE" id="PS51253">
    <property type="entry name" value="HTH_CENPB"/>
    <property type="match status" value="1"/>
</dbReference>
<dbReference type="GO" id="GO:0008270">
    <property type="term" value="F:zinc ion binding"/>
    <property type="evidence" value="ECO:0007669"/>
    <property type="project" value="UniProtKB-KW"/>
</dbReference>
<keyword evidence="11" id="KW-1185">Reference proteome</keyword>
<evidence type="ECO:0000313" key="10">
    <source>
        <dbReference type="EMBL" id="KAK3940670.1"/>
    </source>
</evidence>
<feature type="region of interest" description="Disordered" evidence="6">
    <location>
        <begin position="397"/>
        <end position="439"/>
    </location>
</feature>
<dbReference type="InterPro" id="IPR006600">
    <property type="entry name" value="HTH_CenpB_DNA-bd_dom"/>
</dbReference>
<reference evidence="11" key="1">
    <citation type="journal article" date="2023" name="Mol. Phylogenet. Evol.">
        <title>Genome-scale phylogeny and comparative genomics of the fungal order Sordariales.</title>
        <authorList>
            <person name="Hensen N."/>
            <person name="Bonometti L."/>
            <person name="Westerberg I."/>
            <person name="Brannstrom I.O."/>
            <person name="Guillou S."/>
            <person name="Cros-Aarteil S."/>
            <person name="Calhoun S."/>
            <person name="Haridas S."/>
            <person name="Kuo A."/>
            <person name="Mondo S."/>
            <person name="Pangilinan J."/>
            <person name="Riley R."/>
            <person name="LaButti K."/>
            <person name="Andreopoulos B."/>
            <person name="Lipzen A."/>
            <person name="Chen C."/>
            <person name="Yan M."/>
            <person name="Daum C."/>
            <person name="Ng V."/>
            <person name="Clum A."/>
            <person name="Steindorff A."/>
            <person name="Ohm R.A."/>
            <person name="Martin F."/>
            <person name="Silar P."/>
            <person name="Natvig D.O."/>
            <person name="Lalanne C."/>
            <person name="Gautier V."/>
            <person name="Ament-Velasquez S.L."/>
            <person name="Kruys A."/>
            <person name="Hutchinson M.I."/>
            <person name="Powell A.J."/>
            <person name="Barry K."/>
            <person name="Miller A.N."/>
            <person name="Grigoriev I.V."/>
            <person name="Debuchy R."/>
            <person name="Gladieux P."/>
            <person name="Hiltunen Thoren M."/>
            <person name="Johannesson H."/>
        </authorList>
    </citation>
    <scope>NUCLEOTIDE SEQUENCE [LARGE SCALE GENOMIC DNA]</scope>
    <source>
        <strain evidence="11">CBS 340.73</strain>
    </source>
</reference>
<feature type="compositionally biased region" description="Basic residues" evidence="6">
    <location>
        <begin position="411"/>
        <end position="422"/>
    </location>
</feature>
<dbReference type="InterPro" id="IPR009057">
    <property type="entry name" value="Homeodomain-like_sf"/>
</dbReference>
<dbReference type="InterPro" id="IPR050224">
    <property type="entry name" value="TALE_homeobox"/>
</dbReference>
<dbReference type="PROSITE" id="PS00028">
    <property type="entry name" value="ZINC_FINGER_C2H2_1"/>
    <property type="match status" value="1"/>
</dbReference>
<evidence type="ECO:0000256" key="2">
    <source>
        <dbReference type="ARBA" id="ARBA00023155"/>
    </source>
</evidence>
<dbReference type="Pfam" id="PF03221">
    <property type="entry name" value="HTH_Tnp_Tc5"/>
    <property type="match status" value="1"/>
</dbReference>
<feature type="compositionally biased region" description="Polar residues" evidence="6">
    <location>
        <begin position="397"/>
        <end position="408"/>
    </location>
</feature>
<feature type="compositionally biased region" description="Polar residues" evidence="6">
    <location>
        <begin position="288"/>
        <end position="299"/>
    </location>
</feature>
<dbReference type="GO" id="GO:0005634">
    <property type="term" value="C:nucleus"/>
    <property type="evidence" value="ECO:0007669"/>
    <property type="project" value="UniProtKB-SubCell"/>
</dbReference>
<dbReference type="PANTHER" id="PTHR11850">
    <property type="entry name" value="HOMEOBOX PROTEIN TRANSCRIPTION FACTORS"/>
    <property type="match status" value="1"/>
</dbReference>
<dbReference type="SUPFAM" id="SSF46689">
    <property type="entry name" value="Homeodomain-like"/>
    <property type="match status" value="2"/>
</dbReference>
<comment type="caution">
    <text evidence="10">The sequence shown here is derived from an EMBL/GenBank/DDBJ whole genome shotgun (WGS) entry which is preliminary data.</text>
</comment>
<keyword evidence="4" id="KW-0862">Zinc</keyword>
<dbReference type="GO" id="GO:0006355">
    <property type="term" value="P:regulation of DNA-templated transcription"/>
    <property type="evidence" value="ECO:0007669"/>
    <property type="project" value="InterPro"/>
</dbReference>
<dbReference type="InterPro" id="IPR013087">
    <property type="entry name" value="Znf_C2H2_type"/>
</dbReference>
<dbReference type="PROSITE" id="PS50071">
    <property type="entry name" value="HOMEOBOX_2"/>
    <property type="match status" value="1"/>
</dbReference>
<proteinExistence type="predicted"/>
<feature type="domain" description="Homeobox" evidence="7">
    <location>
        <begin position="222"/>
        <end position="285"/>
    </location>
</feature>
<dbReference type="EMBL" id="MU853793">
    <property type="protein sequence ID" value="KAK3940670.1"/>
    <property type="molecule type" value="Genomic_DNA"/>
</dbReference>
<organism evidence="10 11">
    <name type="scientific">Diplogelasinospora grovesii</name>
    <dbReference type="NCBI Taxonomy" id="303347"/>
    <lineage>
        <taxon>Eukaryota</taxon>
        <taxon>Fungi</taxon>
        <taxon>Dikarya</taxon>
        <taxon>Ascomycota</taxon>
        <taxon>Pezizomycotina</taxon>
        <taxon>Sordariomycetes</taxon>
        <taxon>Sordariomycetidae</taxon>
        <taxon>Sordariales</taxon>
        <taxon>Diplogelasinosporaceae</taxon>
        <taxon>Diplogelasinospora</taxon>
    </lineage>
</organism>
<evidence type="ECO:0000313" key="11">
    <source>
        <dbReference type="Proteomes" id="UP001303473"/>
    </source>
</evidence>
<sequence length="1288" mass="141547">MPTITEEMDEFVNWDNAEAGASADANADLDLLLSQSLTGGSGDPLNDLDLVLENVDGDDFSFWALQHYENSTLAANGALDANDVAVGLDGTADTVMNSADSPPKAFEESFETFDAPCHHCQQGGYQCKRIREGKYRGYCTSCVALRCECSFGLATATSDCPGENGFPYNPWPLMGDHPEAITQEDITHPQKLHGSTSAPELAALTALAGPENNNMTGGTGAAMPTKIGARFSRESVKILKNWLSTHNRHPYPSDEEKEMLQKQTGLNKTQITNWLANARRRGKIIPPRSTSPGVRSWSNPIDIPQRRGTPASFEHMNPLQRWQNSPPENEPASVTAIARAVTASTSTLSSGLNSPYSLNFTDDGSGRSLCAASSASSFETSHSSGGSFASAYSHQTRGSFGSHSSLNINYRGRRRRRRKAAPPKRASNEHIRGGQMSPPLSAPHKTFQCTFCTETFRTKHDWQRHEKSLHLSLERWVCAPDGPRACNASEGNGAVCCVFCGHPNPDEAHIDSHNYSACQERTLEERTFYRKDHLRQHLKLVHGVKFVNWSMEPWKVATPEIRSRCGFCGIVMDTWTIRVDHLAEHFKTGKTMADWKGDWGFDNPVLEMVENSIPPYLIHDERNTPYPFEATQGSPESARNAYELIKGELMFYIHNEHEDKGRMPTDEQLQLEACRIIFGSEVLSKQMIPSNNTPSWLRDLILCSSEQVAQQARLAPIRSQLDSGQAQLKINGKDNIFEDDPMEVELHEYVKARRLLGLTAMDSELQVEACNIIGRMEESSNHPSDEVANFLLRLIYSSTKWLADFRQRAVLPRSEDLADEAKRSKDPNTIDSTIHNYSRLESELAEYVRNQRSMGIEPSDAALQKQARIIIYEFDDGWNQTAADNIDWLNAFKQRHVSTDPTAAAMAITSPLTISSVTKSNNNNNYLSRSLLPLFLPSTSGNIGSQSGLCSRLGSMSSVGEGSGGGGGSRTTSPSAVKIGVHFLNDANCYRRLARELGRYVASVMSPNNPNCHVPSDEELQHQARWILYDDDDPWNQTAADNAEWLRRFKRDVGILTDPSLPGLPSGNQWNLSQGGSGFAPPYAFPNPHAPAPFTLPTTLTGEEELVDITLRDGAKPFVAESSTANKYLQNFTSRLQPPAQVFCSRELEHGLVDFVSSEINNGRGFPGDGDIKQRARDILGLPNTAADDGVLLEKFKAMMRSRLGLAQEEGAQKGKQQENQMGLTGSMSGGIGGIGGTGGLGADQMDLTFTQSEIADILQDMNFEFGDLGDLSGFDAGGAGGMGDIQF</sequence>
<dbReference type="SMART" id="SM00389">
    <property type="entry name" value="HOX"/>
    <property type="match status" value="1"/>
</dbReference>
<feature type="domain" description="C2H2-type" evidence="8">
    <location>
        <begin position="447"/>
        <end position="475"/>
    </location>
</feature>
<keyword evidence="3 5" id="KW-0539">Nucleus</keyword>
<dbReference type="Proteomes" id="UP001303473">
    <property type="component" value="Unassembled WGS sequence"/>
</dbReference>
<evidence type="ECO:0000256" key="4">
    <source>
        <dbReference type="PROSITE-ProRule" id="PRU00042"/>
    </source>
</evidence>
<dbReference type="Pfam" id="PF05920">
    <property type="entry name" value="Homeobox_KN"/>
    <property type="match status" value="1"/>
</dbReference>
<dbReference type="PROSITE" id="PS50157">
    <property type="entry name" value="ZINC_FINGER_C2H2_2"/>
    <property type="match status" value="1"/>
</dbReference>
<evidence type="ECO:0000256" key="5">
    <source>
        <dbReference type="PROSITE-ProRule" id="PRU00108"/>
    </source>
</evidence>
<evidence type="ECO:0000256" key="3">
    <source>
        <dbReference type="ARBA" id="ARBA00023242"/>
    </source>
</evidence>
<feature type="region of interest" description="Disordered" evidence="6">
    <location>
        <begin position="283"/>
        <end position="302"/>
    </location>
</feature>
<dbReference type="Gene3D" id="1.10.10.60">
    <property type="entry name" value="Homeodomain-like"/>
    <property type="match status" value="2"/>
</dbReference>
<protein>
    <submittedName>
        <fullName evidence="10">Uncharacterized protein</fullName>
    </submittedName>
</protein>
<evidence type="ECO:0000256" key="1">
    <source>
        <dbReference type="ARBA" id="ARBA00023125"/>
    </source>
</evidence>
<gene>
    <name evidence="10" type="ORF">QBC46DRAFT_341340</name>
</gene>
<comment type="subcellular location">
    <subcellularLocation>
        <location evidence="5">Nucleus</location>
    </subcellularLocation>
</comment>
<dbReference type="CDD" id="cd00086">
    <property type="entry name" value="homeodomain"/>
    <property type="match status" value="1"/>
</dbReference>
<evidence type="ECO:0000259" key="9">
    <source>
        <dbReference type="PROSITE" id="PS51253"/>
    </source>
</evidence>
<feature type="DNA-binding region" description="Homeobox" evidence="5">
    <location>
        <begin position="224"/>
        <end position="286"/>
    </location>
</feature>
<dbReference type="InterPro" id="IPR001356">
    <property type="entry name" value="HD"/>
</dbReference>
<feature type="domain" description="HTH CENPB-type" evidence="9">
    <location>
        <begin position="828"/>
        <end position="902"/>
    </location>
</feature>
<dbReference type="InterPro" id="IPR008422">
    <property type="entry name" value="KN_HD"/>
</dbReference>
<evidence type="ECO:0000259" key="7">
    <source>
        <dbReference type="PROSITE" id="PS50071"/>
    </source>
</evidence>